<sequence>MRCLRSCRWLYVLVMVSCWAMRSLLRCVDGDSMSRIDPFDAIQGPLGMMTRARLEVMARLLLVASGGMVLLWLISPNAYHRCDQPRAALRNTREQSASRVIRVMECCVRFEEVELISSYNTKCNNTAVQNTKERNTF</sequence>
<organism evidence="2 3">
    <name type="scientific">Portunus trituberculatus</name>
    <name type="common">Swimming crab</name>
    <name type="synonym">Neptunus trituberculatus</name>
    <dbReference type="NCBI Taxonomy" id="210409"/>
    <lineage>
        <taxon>Eukaryota</taxon>
        <taxon>Metazoa</taxon>
        <taxon>Ecdysozoa</taxon>
        <taxon>Arthropoda</taxon>
        <taxon>Crustacea</taxon>
        <taxon>Multicrustacea</taxon>
        <taxon>Malacostraca</taxon>
        <taxon>Eumalacostraca</taxon>
        <taxon>Eucarida</taxon>
        <taxon>Decapoda</taxon>
        <taxon>Pleocyemata</taxon>
        <taxon>Brachyura</taxon>
        <taxon>Eubrachyura</taxon>
        <taxon>Portunoidea</taxon>
        <taxon>Portunidae</taxon>
        <taxon>Portuninae</taxon>
        <taxon>Portunus</taxon>
    </lineage>
</organism>
<evidence type="ECO:0000313" key="2">
    <source>
        <dbReference type="EMBL" id="MPC78271.1"/>
    </source>
</evidence>
<dbReference type="EMBL" id="VSRR010047998">
    <property type="protein sequence ID" value="MPC78271.1"/>
    <property type="molecule type" value="Genomic_DNA"/>
</dbReference>
<comment type="caution">
    <text evidence="2">The sequence shown here is derived from an EMBL/GenBank/DDBJ whole genome shotgun (WGS) entry which is preliminary data.</text>
</comment>
<accession>A0A5B7HYW7</accession>
<feature type="transmembrane region" description="Helical" evidence="1">
    <location>
        <begin position="7"/>
        <end position="25"/>
    </location>
</feature>
<proteinExistence type="predicted"/>
<keyword evidence="1" id="KW-0812">Transmembrane</keyword>
<feature type="transmembrane region" description="Helical" evidence="1">
    <location>
        <begin position="56"/>
        <end position="74"/>
    </location>
</feature>
<evidence type="ECO:0000313" key="3">
    <source>
        <dbReference type="Proteomes" id="UP000324222"/>
    </source>
</evidence>
<dbReference type="Proteomes" id="UP000324222">
    <property type="component" value="Unassembled WGS sequence"/>
</dbReference>
<dbReference type="AlphaFoldDB" id="A0A5B7HYW7"/>
<protein>
    <submittedName>
        <fullName evidence="2">Uncharacterized protein</fullName>
    </submittedName>
</protein>
<name>A0A5B7HYW7_PORTR</name>
<keyword evidence="1" id="KW-0472">Membrane</keyword>
<keyword evidence="1" id="KW-1133">Transmembrane helix</keyword>
<gene>
    <name evidence="2" type="ORF">E2C01_072756</name>
</gene>
<evidence type="ECO:0000256" key="1">
    <source>
        <dbReference type="SAM" id="Phobius"/>
    </source>
</evidence>
<keyword evidence="3" id="KW-1185">Reference proteome</keyword>
<reference evidence="2 3" key="1">
    <citation type="submission" date="2019-05" db="EMBL/GenBank/DDBJ databases">
        <title>Another draft genome of Portunus trituberculatus and its Hox gene families provides insights of decapod evolution.</title>
        <authorList>
            <person name="Jeong J.-H."/>
            <person name="Song I."/>
            <person name="Kim S."/>
            <person name="Choi T."/>
            <person name="Kim D."/>
            <person name="Ryu S."/>
            <person name="Kim W."/>
        </authorList>
    </citation>
    <scope>NUCLEOTIDE SEQUENCE [LARGE SCALE GENOMIC DNA]</scope>
    <source>
        <tissue evidence="2">Muscle</tissue>
    </source>
</reference>